<keyword evidence="2" id="KW-1185">Reference proteome</keyword>
<dbReference type="PROSITE" id="PS50096">
    <property type="entry name" value="IQ"/>
    <property type="match status" value="1"/>
</dbReference>
<protein>
    <submittedName>
        <fullName evidence="1">Uncharacterized protein</fullName>
    </submittedName>
</protein>
<dbReference type="RefSeq" id="XP_002780156.1">
    <property type="nucleotide sequence ID" value="XM_002780110.1"/>
</dbReference>
<reference evidence="1 2" key="1">
    <citation type="submission" date="2008-07" db="EMBL/GenBank/DDBJ databases">
        <authorList>
            <person name="El-Sayed N."/>
            <person name="Caler E."/>
            <person name="Inman J."/>
            <person name="Amedeo P."/>
            <person name="Hass B."/>
            <person name="Wortman J."/>
        </authorList>
    </citation>
    <scope>NUCLEOTIDE SEQUENCE [LARGE SCALE GENOMIC DNA]</scope>
    <source>
        <strain evidence="2">ATCC 50983 / TXsc</strain>
    </source>
</reference>
<accession>C5KTQ9</accession>
<dbReference type="InParanoid" id="C5KTQ9"/>
<evidence type="ECO:0000313" key="2">
    <source>
        <dbReference type="Proteomes" id="UP000007800"/>
    </source>
</evidence>
<dbReference type="EMBL" id="GG676180">
    <property type="protein sequence ID" value="EER11951.1"/>
    <property type="molecule type" value="Genomic_DNA"/>
</dbReference>
<proteinExistence type="predicted"/>
<dbReference type="GeneID" id="9060789"/>
<gene>
    <name evidence="1" type="ORF">Pmar_PMAR019053</name>
</gene>
<dbReference type="AlphaFoldDB" id="C5KTQ9"/>
<evidence type="ECO:0000313" key="1">
    <source>
        <dbReference type="EMBL" id="EER11951.1"/>
    </source>
</evidence>
<organism evidence="2">
    <name type="scientific">Perkinsus marinus (strain ATCC 50983 / TXsc)</name>
    <dbReference type="NCBI Taxonomy" id="423536"/>
    <lineage>
        <taxon>Eukaryota</taxon>
        <taxon>Sar</taxon>
        <taxon>Alveolata</taxon>
        <taxon>Perkinsozoa</taxon>
        <taxon>Perkinsea</taxon>
        <taxon>Perkinsida</taxon>
        <taxon>Perkinsidae</taxon>
        <taxon>Perkinsus</taxon>
    </lineage>
</organism>
<dbReference type="Proteomes" id="UP000007800">
    <property type="component" value="Unassembled WGS sequence"/>
</dbReference>
<sequence>MADGSNDNDKQEECSVFLKKFLGGRSKTMVLARKECHMLLEKSLNWVLSDILKPIALTIRKTMNQKIAVEKYTIRNGRLILIQSMLRSYLIRRTEMQRIQLRRGLITVALLQRKVYMFLVARAAAMQLQTAARNLLGMLIYERRYFNVEGRIGKRIKQHD</sequence>
<name>C5KTQ9_PERM5</name>